<dbReference type="Gene3D" id="1.10.10.10">
    <property type="entry name" value="Winged helix-like DNA-binding domain superfamily/Winged helix DNA-binding domain"/>
    <property type="match status" value="1"/>
</dbReference>
<evidence type="ECO:0000256" key="5">
    <source>
        <dbReference type="SAM" id="SignalP"/>
    </source>
</evidence>
<keyword evidence="3" id="KW-0238">DNA-binding</keyword>
<feature type="domain" description="HTH lysR-type" evidence="6">
    <location>
        <begin position="1"/>
        <end position="58"/>
    </location>
</feature>
<dbReference type="InterPro" id="IPR036388">
    <property type="entry name" value="WH-like_DNA-bd_sf"/>
</dbReference>
<dbReference type="CDD" id="cd08414">
    <property type="entry name" value="PBP2_LTTR_aromatics_like"/>
    <property type="match status" value="1"/>
</dbReference>
<dbReference type="SUPFAM" id="SSF53850">
    <property type="entry name" value="Periplasmic binding protein-like II"/>
    <property type="match status" value="1"/>
</dbReference>
<keyword evidence="5" id="KW-0732">Signal</keyword>
<evidence type="ECO:0000256" key="2">
    <source>
        <dbReference type="ARBA" id="ARBA00023015"/>
    </source>
</evidence>
<dbReference type="RefSeq" id="WP_158952188.1">
    <property type="nucleotide sequence ID" value="NZ_CP046914.1"/>
</dbReference>
<dbReference type="AlphaFoldDB" id="A0A7Z2GJY6"/>
<dbReference type="InterPro" id="IPR005119">
    <property type="entry name" value="LysR_subst-bd"/>
</dbReference>
<dbReference type="PANTHER" id="PTHR30346">
    <property type="entry name" value="TRANSCRIPTIONAL DUAL REGULATOR HCAR-RELATED"/>
    <property type="match status" value="1"/>
</dbReference>
<feature type="chain" id="PRO_5030537425" evidence="5">
    <location>
        <begin position="24"/>
        <end position="297"/>
    </location>
</feature>
<dbReference type="GO" id="GO:0032993">
    <property type="term" value="C:protein-DNA complex"/>
    <property type="evidence" value="ECO:0007669"/>
    <property type="project" value="TreeGrafter"/>
</dbReference>
<protein>
    <submittedName>
        <fullName evidence="7">LysR family transcriptional regulator</fullName>
    </submittedName>
</protein>
<dbReference type="Proteomes" id="UP000433577">
    <property type="component" value="Chromosome 2"/>
</dbReference>
<dbReference type="InterPro" id="IPR036390">
    <property type="entry name" value="WH_DNA-bd_sf"/>
</dbReference>
<feature type="signal peptide" evidence="5">
    <location>
        <begin position="1"/>
        <end position="23"/>
    </location>
</feature>
<dbReference type="PROSITE" id="PS50931">
    <property type="entry name" value="HTH_LYSR"/>
    <property type="match status" value="1"/>
</dbReference>
<accession>A0A7Z2GJY6</accession>
<keyword evidence="4" id="KW-0804">Transcription</keyword>
<sequence length="297" mass="32440">MNLRQVRYFCAVVEAGSASSAAAALYVAPTAISMQLSQLEAHLGGELFDRSRRPMELTSLGKYFYPRAKELLSHAGRLDDEARGIASGQRGWLGIGFVRSVAYSVLPAAVRRFRESCPDVHLDLVEALSEYQPERLRQGRIDLGISRFIGSLDPHPDLDHTVMLDEPFVAVVPVGDPLAKQRAVTAAELSRLPFIHYPKDSRSPFGQQLLTALKTAGGDPRVAHEAIEIHTALALVGAGLGATLVGRSTAKNNRRDVRFIPVKDLELRTKLVMLTRAGDDNRLIATFRDAMSATCGK</sequence>
<reference evidence="7 8" key="1">
    <citation type="submission" date="2019-12" db="EMBL/GenBank/DDBJ databases">
        <title>Paraburkholderia acidiphila 7Q-K02 sp. nov and Paraburkholderia acidisoli DHF22 sp. nov., two strains isolated from forest soil.</title>
        <authorList>
            <person name="Gao Z."/>
            <person name="Qiu L."/>
        </authorList>
    </citation>
    <scope>NUCLEOTIDE SEQUENCE [LARGE SCALE GENOMIC DNA]</scope>
    <source>
        <strain evidence="7 8">DHF22</strain>
    </source>
</reference>
<organism evidence="7 8">
    <name type="scientific">Paraburkholderia acidisoli</name>
    <dbReference type="NCBI Taxonomy" id="2571748"/>
    <lineage>
        <taxon>Bacteria</taxon>
        <taxon>Pseudomonadati</taxon>
        <taxon>Pseudomonadota</taxon>
        <taxon>Betaproteobacteria</taxon>
        <taxon>Burkholderiales</taxon>
        <taxon>Burkholderiaceae</taxon>
        <taxon>Paraburkholderia</taxon>
    </lineage>
</organism>
<dbReference type="Pfam" id="PF03466">
    <property type="entry name" value="LysR_substrate"/>
    <property type="match status" value="1"/>
</dbReference>
<evidence type="ECO:0000259" key="6">
    <source>
        <dbReference type="PROSITE" id="PS50931"/>
    </source>
</evidence>
<dbReference type="EMBL" id="CP046914">
    <property type="protein sequence ID" value="QGZ63195.1"/>
    <property type="molecule type" value="Genomic_DNA"/>
</dbReference>
<comment type="similarity">
    <text evidence="1">Belongs to the LysR transcriptional regulatory family.</text>
</comment>
<evidence type="ECO:0000313" key="8">
    <source>
        <dbReference type="Proteomes" id="UP000433577"/>
    </source>
</evidence>
<dbReference type="Gene3D" id="3.40.190.10">
    <property type="entry name" value="Periplasmic binding protein-like II"/>
    <property type="match status" value="2"/>
</dbReference>
<dbReference type="GO" id="GO:0003700">
    <property type="term" value="F:DNA-binding transcription factor activity"/>
    <property type="evidence" value="ECO:0007669"/>
    <property type="project" value="InterPro"/>
</dbReference>
<evidence type="ECO:0000256" key="1">
    <source>
        <dbReference type="ARBA" id="ARBA00009437"/>
    </source>
</evidence>
<keyword evidence="8" id="KW-1185">Reference proteome</keyword>
<evidence type="ECO:0000313" key="7">
    <source>
        <dbReference type="EMBL" id="QGZ63195.1"/>
    </source>
</evidence>
<evidence type="ECO:0000256" key="3">
    <source>
        <dbReference type="ARBA" id="ARBA00023125"/>
    </source>
</evidence>
<dbReference type="PANTHER" id="PTHR30346:SF17">
    <property type="entry name" value="LYSR FAMILY TRANSCRIPTIONAL REGULATOR"/>
    <property type="match status" value="1"/>
</dbReference>
<dbReference type="GO" id="GO:0003677">
    <property type="term" value="F:DNA binding"/>
    <property type="evidence" value="ECO:0007669"/>
    <property type="project" value="UniProtKB-KW"/>
</dbReference>
<dbReference type="InterPro" id="IPR000847">
    <property type="entry name" value="LysR_HTH_N"/>
</dbReference>
<proteinExistence type="inferred from homology"/>
<dbReference type="OrthoDB" id="9157176at2"/>
<evidence type="ECO:0000256" key="4">
    <source>
        <dbReference type="ARBA" id="ARBA00023163"/>
    </source>
</evidence>
<dbReference type="FunFam" id="1.10.10.10:FF:000001">
    <property type="entry name" value="LysR family transcriptional regulator"/>
    <property type="match status" value="1"/>
</dbReference>
<gene>
    <name evidence="7" type="ORF">FAZ98_15425</name>
</gene>
<name>A0A7Z2GJY6_9BURK</name>
<keyword evidence="2" id="KW-0805">Transcription regulation</keyword>
<dbReference type="Pfam" id="PF00126">
    <property type="entry name" value="HTH_1"/>
    <property type="match status" value="1"/>
</dbReference>
<dbReference type="SUPFAM" id="SSF46785">
    <property type="entry name" value="Winged helix' DNA-binding domain"/>
    <property type="match status" value="1"/>
</dbReference>
<dbReference type="KEGG" id="pacs:FAZ98_15425"/>